<evidence type="ECO:0000256" key="2">
    <source>
        <dbReference type="ARBA" id="ARBA00022723"/>
    </source>
</evidence>
<protein>
    <recommendedName>
        <fullName evidence="5">Cytochrome c domain-containing protein</fullName>
    </recommendedName>
</protein>
<evidence type="ECO:0000256" key="1">
    <source>
        <dbReference type="ARBA" id="ARBA00022617"/>
    </source>
</evidence>
<dbReference type="GO" id="GO:0009055">
    <property type="term" value="F:electron transfer activity"/>
    <property type="evidence" value="ECO:0007669"/>
    <property type="project" value="InterPro"/>
</dbReference>
<dbReference type="GO" id="GO:0020037">
    <property type="term" value="F:heme binding"/>
    <property type="evidence" value="ECO:0007669"/>
    <property type="project" value="InterPro"/>
</dbReference>
<dbReference type="SUPFAM" id="SSF46626">
    <property type="entry name" value="Cytochrome c"/>
    <property type="match status" value="2"/>
</dbReference>
<dbReference type="GO" id="GO:0046872">
    <property type="term" value="F:metal ion binding"/>
    <property type="evidence" value="ECO:0007669"/>
    <property type="project" value="UniProtKB-KW"/>
</dbReference>
<dbReference type="InterPro" id="IPR051395">
    <property type="entry name" value="Cytochrome_c_Peroxidase/MauG"/>
</dbReference>
<dbReference type="Proteomes" id="UP000240009">
    <property type="component" value="Unassembled WGS sequence"/>
</dbReference>
<evidence type="ECO:0000313" key="6">
    <source>
        <dbReference type="EMBL" id="PQO26127.1"/>
    </source>
</evidence>
<dbReference type="InterPro" id="IPR010538">
    <property type="entry name" value="DHOR"/>
</dbReference>
<evidence type="ECO:0000256" key="4">
    <source>
        <dbReference type="PROSITE-ProRule" id="PRU00433"/>
    </source>
</evidence>
<dbReference type="AlphaFoldDB" id="A0A2S8F1Z6"/>
<dbReference type="InterPro" id="IPR036909">
    <property type="entry name" value="Cyt_c-like_dom_sf"/>
</dbReference>
<dbReference type="InterPro" id="IPR009056">
    <property type="entry name" value="Cyt_c-like_dom"/>
</dbReference>
<gene>
    <name evidence="6" type="ORF">C5Y96_22015</name>
</gene>
<evidence type="ECO:0000259" key="5">
    <source>
        <dbReference type="PROSITE" id="PS51007"/>
    </source>
</evidence>
<evidence type="ECO:0000256" key="3">
    <source>
        <dbReference type="ARBA" id="ARBA00023004"/>
    </source>
</evidence>
<dbReference type="PROSITE" id="PS51007">
    <property type="entry name" value="CYTC"/>
    <property type="match status" value="2"/>
</dbReference>
<accession>A0A2S8F1Z6</accession>
<evidence type="ECO:0000313" key="7">
    <source>
        <dbReference type="Proteomes" id="UP000240009"/>
    </source>
</evidence>
<dbReference type="PANTHER" id="PTHR30600:SF4">
    <property type="entry name" value="CYTOCHROME C DOMAIN-CONTAINING PROTEIN"/>
    <property type="match status" value="1"/>
</dbReference>
<comment type="caution">
    <text evidence="6">The sequence shown here is derived from an EMBL/GenBank/DDBJ whole genome shotgun (WGS) entry which is preliminary data.</text>
</comment>
<dbReference type="GO" id="GO:0004130">
    <property type="term" value="F:cytochrome-c peroxidase activity"/>
    <property type="evidence" value="ECO:0007669"/>
    <property type="project" value="TreeGrafter"/>
</dbReference>
<dbReference type="PANTHER" id="PTHR30600">
    <property type="entry name" value="CYTOCHROME C PEROXIDASE-RELATED"/>
    <property type="match status" value="1"/>
</dbReference>
<name>A0A2S8F1Z6_9BACT</name>
<sequence>MKAVVRASQLTKETLVSRIIPLLFIAILFMSIESLFAQNVTADGQVARGRELFLHQWTPGDSLSPNGDGLGPMFNGKSCVECHSLGGVGGSGESKRNAQFLSFLPESGKFTEDAIKSFLGRLKKMHPDFVDNKDQFSFGVLLHRQSTTPEYAEVHGEVTTPLVSNFDSRLRIRRMLSKRNIRPVDALPLKLVTYQDELQYALAERNPPQLFGLDAIDRNITDEDRQKIVEAQTKSRTGVSGRMAGKFGWRGQMRSLDLFVKGACATEIGLQVHEFEQTKDPLRQDYSLKGNDLSEQQVGDLIRYVRSFDMPRQVLPDNHLELETIAEGNKLFTAIGCAECHVADVGRVSGVYSDFLLHNMGTQFEDPIPAEPLTNVSEGARMDVITSYHGMTRRPVSTELVKTMEVGPEQHTEYKTPPLWGIADSAPYMHDGRATTLRAAIEWHGGEAYSSFRRFSLLSEEKQFSLLKFLETLKAPQSAEEAPRELIEDVAFIPTPSF</sequence>
<dbReference type="Gene3D" id="1.10.760.10">
    <property type="entry name" value="Cytochrome c-like domain"/>
    <property type="match status" value="1"/>
</dbReference>
<feature type="domain" description="Cytochrome c" evidence="5">
    <location>
        <begin position="323"/>
        <end position="474"/>
    </location>
</feature>
<dbReference type="Pfam" id="PF06537">
    <property type="entry name" value="DHOR"/>
    <property type="match status" value="1"/>
</dbReference>
<reference evidence="6 7" key="1">
    <citation type="submission" date="2018-02" db="EMBL/GenBank/DDBJ databases">
        <title>Comparative genomes isolates from brazilian mangrove.</title>
        <authorList>
            <person name="Araujo J.E."/>
            <person name="Taketani R.G."/>
            <person name="Silva M.C.P."/>
            <person name="Loureco M.V."/>
            <person name="Andreote F.D."/>
        </authorList>
    </citation>
    <scope>NUCLEOTIDE SEQUENCE [LARGE SCALE GENOMIC DNA]</scope>
    <source>
        <strain evidence="6 7">HEX-2 MGV</strain>
    </source>
</reference>
<feature type="domain" description="Cytochrome c" evidence="5">
    <location>
        <begin position="44"/>
        <end position="309"/>
    </location>
</feature>
<proteinExistence type="predicted"/>
<organism evidence="6 7">
    <name type="scientific">Blastopirellula marina</name>
    <dbReference type="NCBI Taxonomy" id="124"/>
    <lineage>
        <taxon>Bacteria</taxon>
        <taxon>Pseudomonadati</taxon>
        <taxon>Planctomycetota</taxon>
        <taxon>Planctomycetia</taxon>
        <taxon>Pirellulales</taxon>
        <taxon>Pirellulaceae</taxon>
        <taxon>Blastopirellula</taxon>
    </lineage>
</organism>
<keyword evidence="2 4" id="KW-0479">Metal-binding</keyword>
<keyword evidence="1 4" id="KW-0349">Heme</keyword>
<dbReference type="EMBL" id="PUIA01000069">
    <property type="protein sequence ID" value="PQO26127.1"/>
    <property type="molecule type" value="Genomic_DNA"/>
</dbReference>
<keyword evidence="3 4" id="KW-0408">Iron</keyword>